<gene>
    <name evidence="3" type="ORF">Selli1_35600</name>
</gene>
<dbReference type="InterPro" id="IPR032806">
    <property type="entry name" value="YbfD_N"/>
</dbReference>
<protein>
    <submittedName>
        <fullName evidence="3">ISAs1 family transposase</fullName>
    </submittedName>
</protein>
<evidence type="ECO:0000313" key="4">
    <source>
        <dbReference type="Proteomes" id="UP001145145"/>
    </source>
</evidence>
<organism evidence="3 4">
    <name type="scientific">Sellimonas catena</name>
    <dbReference type="NCBI Taxonomy" id="2994035"/>
    <lineage>
        <taxon>Bacteria</taxon>
        <taxon>Bacillati</taxon>
        <taxon>Bacillota</taxon>
        <taxon>Clostridia</taxon>
        <taxon>Lachnospirales</taxon>
        <taxon>Lachnospiraceae</taxon>
        <taxon>Sellimonas</taxon>
    </lineage>
</organism>
<sequence>MICAEREFRTAPLIYYFRQIPDYRCGREKKHDLAEMLVCVTIGFLCGRTTIRRSLNWCRNHIEWLRKHLELKNGIASPSTISRMLSGIDEELAVYIFMEWIGEIVDSKNTHLAVDGKALCGATEKTKNADVPMLLNAVETVRGLILAQLPIDSKTNEITAIPKLLKLLDISGSTVTIDAIGTQTAIMNQIHEQGGHFVLTVKNNQPEACEEIHAVMDRLERETAKKKKGERLDPVLRESLKNYEEVSRTEKNRDRYEHRTYQICGDVSWLTKSQEEWNMVKSIGRIKQVRVPVERDKEGNDITPSLEEFLKKGSMRAPVPSAAEGTGKDIQCTAMISDLTLTAEKLGSIKRMHWSIENRLHHVLDDTFREDRSPAKKSRNNLALIRKYAYNILRLSMLEAGMTNIMTEMMDCFCDNAVLREQYVFQGITGLY</sequence>
<dbReference type="GO" id="GO:0006313">
    <property type="term" value="P:DNA transposition"/>
    <property type="evidence" value="ECO:0007669"/>
    <property type="project" value="InterPro"/>
</dbReference>
<name>A0A9W6FG78_9FIRM</name>
<dbReference type="GO" id="GO:0004803">
    <property type="term" value="F:transposase activity"/>
    <property type="evidence" value="ECO:0007669"/>
    <property type="project" value="InterPro"/>
</dbReference>
<dbReference type="NCBIfam" id="NF033564">
    <property type="entry name" value="transpos_ISAs1"/>
    <property type="match status" value="1"/>
</dbReference>
<dbReference type="GO" id="GO:0003677">
    <property type="term" value="F:DNA binding"/>
    <property type="evidence" value="ECO:0007669"/>
    <property type="project" value="InterPro"/>
</dbReference>
<keyword evidence="4" id="KW-1185">Reference proteome</keyword>
<proteinExistence type="predicted"/>
<dbReference type="Proteomes" id="UP001145145">
    <property type="component" value="Unassembled WGS sequence"/>
</dbReference>
<evidence type="ECO:0000313" key="3">
    <source>
        <dbReference type="EMBL" id="GLG06386.1"/>
    </source>
</evidence>
<dbReference type="PANTHER" id="PTHR30298:SF0">
    <property type="entry name" value="PROTEIN YBFL-RELATED"/>
    <property type="match status" value="1"/>
</dbReference>
<dbReference type="InterPro" id="IPR051698">
    <property type="entry name" value="Transposase_11-like"/>
</dbReference>
<feature type="domain" description="Transposase IS4-like" evidence="1">
    <location>
        <begin position="134"/>
        <end position="385"/>
    </location>
</feature>
<dbReference type="RefSeq" id="WP_281874476.1">
    <property type="nucleotide sequence ID" value="NZ_BSBO01000082.1"/>
</dbReference>
<dbReference type="InterPro" id="IPR047647">
    <property type="entry name" value="ISAs1_transpos"/>
</dbReference>
<evidence type="ECO:0000259" key="2">
    <source>
        <dbReference type="Pfam" id="PF13808"/>
    </source>
</evidence>
<reference evidence="3 4" key="1">
    <citation type="journal article" date="2023" name="Int. J. Syst. Evol. Microbiol.">
        <title>Sellimonas catena sp. nov., isolated from human faeces.</title>
        <authorList>
            <person name="Hisatomi A."/>
            <person name="Ohkuma M."/>
            <person name="Sakamoto M."/>
        </authorList>
    </citation>
    <scope>NUCLEOTIDE SEQUENCE [LARGE SCALE GENOMIC DNA]</scope>
    <source>
        <strain evidence="3 4">12EGH17</strain>
    </source>
</reference>
<evidence type="ECO:0000259" key="1">
    <source>
        <dbReference type="Pfam" id="PF01609"/>
    </source>
</evidence>
<dbReference type="AlphaFoldDB" id="A0A9W6FG78"/>
<dbReference type="EMBL" id="BSBO01000082">
    <property type="protein sequence ID" value="GLG06386.1"/>
    <property type="molecule type" value="Genomic_DNA"/>
</dbReference>
<accession>A0A9W6FG78</accession>
<dbReference type="Pfam" id="PF01609">
    <property type="entry name" value="DDE_Tnp_1"/>
    <property type="match status" value="1"/>
</dbReference>
<feature type="domain" description="H repeat-associated protein N-terminal" evidence="2">
    <location>
        <begin position="16"/>
        <end position="101"/>
    </location>
</feature>
<comment type="caution">
    <text evidence="3">The sequence shown here is derived from an EMBL/GenBank/DDBJ whole genome shotgun (WGS) entry which is preliminary data.</text>
</comment>
<dbReference type="PANTHER" id="PTHR30298">
    <property type="entry name" value="H REPEAT-ASSOCIATED PREDICTED TRANSPOSASE"/>
    <property type="match status" value="1"/>
</dbReference>
<dbReference type="InterPro" id="IPR002559">
    <property type="entry name" value="Transposase_11"/>
</dbReference>
<dbReference type="Pfam" id="PF13808">
    <property type="entry name" value="DDE_Tnp_1_assoc"/>
    <property type="match status" value="1"/>
</dbReference>